<keyword evidence="3" id="KW-1185">Reference proteome</keyword>
<organism evidence="2 3">
    <name type="scientific">Rikenella microfusus</name>
    <dbReference type="NCBI Taxonomy" id="28139"/>
    <lineage>
        <taxon>Bacteria</taxon>
        <taxon>Pseudomonadati</taxon>
        <taxon>Bacteroidota</taxon>
        <taxon>Bacteroidia</taxon>
        <taxon>Bacteroidales</taxon>
        <taxon>Rikenellaceae</taxon>
        <taxon>Rikenella</taxon>
    </lineage>
</organism>
<dbReference type="EMBL" id="UGVL01000001">
    <property type="protein sequence ID" value="SUE33509.1"/>
    <property type="molecule type" value="Genomic_DNA"/>
</dbReference>
<dbReference type="InterPro" id="IPR029044">
    <property type="entry name" value="Nucleotide-diphossugar_trans"/>
</dbReference>
<dbReference type="SUPFAM" id="SSF53448">
    <property type="entry name" value="Nucleotide-diphospho-sugar transferases"/>
    <property type="match status" value="1"/>
</dbReference>
<evidence type="ECO:0000313" key="3">
    <source>
        <dbReference type="Proteomes" id="UP000255233"/>
    </source>
</evidence>
<dbReference type="OrthoDB" id="9779926at2"/>
<proteinExistence type="predicted"/>
<evidence type="ECO:0000259" key="1">
    <source>
        <dbReference type="Pfam" id="PF00483"/>
    </source>
</evidence>
<evidence type="ECO:0000313" key="2">
    <source>
        <dbReference type="EMBL" id="SUE33509.1"/>
    </source>
</evidence>
<reference evidence="2 3" key="1">
    <citation type="submission" date="2018-06" db="EMBL/GenBank/DDBJ databases">
        <authorList>
            <consortium name="Pathogen Informatics"/>
            <person name="Doyle S."/>
        </authorList>
    </citation>
    <scope>NUCLEOTIDE SEQUENCE [LARGE SCALE GENOMIC DNA]</scope>
    <source>
        <strain evidence="2 3">NCTC11190</strain>
    </source>
</reference>
<dbReference type="STRING" id="880526.GCA_000427365_00729"/>
<dbReference type="Gene3D" id="3.90.550.10">
    <property type="entry name" value="Spore Coat Polysaccharide Biosynthesis Protein SpsA, Chain A"/>
    <property type="match status" value="1"/>
</dbReference>
<accession>A0A379MRX2</accession>
<gene>
    <name evidence="2" type="ORF">NCTC11190_00717</name>
</gene>
<dbReference type="Proteomes" id="UP000255233">
    <property type="component" value="Unassembled WGS sequence"/>
</dbReference>
<dbReference type="InterPro" id="IPR005835">
    <property type="entry name" value="NTP_transferase_dom"/>
</dbReference>
<name>A0A379MRX2_9BACT</name>
<sequence length="305" mass="33692">MKPTLLVLAAGMGSRYGSLKQMDGIGPNKEAIIDYSIYDAIRAGFGKVVFVIRHSFGSEFREVFNPERFGGKIAVEYVFQELDNLPEGYSVPEGREKPWGTNHALMMGASVVREPFAVINADDFYGQDAIAQMGKYLAALPEGSEGEYAMVGYEVSKTLSENGTVSRGVCTIDAAGYLESIVERTKIERQNGQIVYIEADGTHPLAENTPVSMNLFGFTPDYFRHSEAFFKTFLDQAIASGNLKAEYFIPLLVNKLVSEHTAKLKVLHTTSPWFGVTYKEDRPGTVQKVLDLIAAGVYPRSLWGE</sequence>
<feature type="domain" description="Nucleotidyl transferase" evidence="1">
    <location>
        <begin position="20"/>
        <end position="223"/>
    </location>
</feature>
<dbReference type="Pfam" id="PF00483">
    <property type="entry name" value="NTP_transferase"/>
    <property type="match status" value="1"/>
</dbReference>
<protein>
    <recommendedName>
        <fullName evidence="1">Nucleotidyl transferase domain-containing protein</fullName>
    </recommendedName>
</protein>
<dbReference type="AlphaFoldDB" id="A0A379MRX2"/>
<dbReference type="RefSeq" id="WP_027290507.1">
    <property type="nucleotide sequence ID" value="NZ_CALVFX010000002.1"/>
</dbReference>